<keyword evidence="3" id="KW-0472">Membrane</keyword>
<evidence type="ECO:0000256" key="3">
    <source>
        <dbReference type="RuleBase" id="RU364104"/>
    </source>
</evidence>
<dbReference type="OrthoDB" id="532630at2759"/>
<gene>
    <name evidence="4" type="ORF">PICMEDRAFT_27463</name>
</gene>
<evidence type="ECO:0000313" key="4">
    <source>
        <dbReference type="EMBL" id="ODQ45698.1"/>
    </source>
</evidence>
<keyword evidence="3" id="KW-0143">Chaperone</keyword>
<dbReference type="STRING" id="763406.A0A1E3NJE7"/>
<evidence type="ECO:0000313" key="5">
    <source>
        <dbReference type="Proteomes" id="UP000094455"/>
    </source>
</evidence>
<dbReference type="Proteomes" id="UP000094455">
    <property type="component" value="Unassembled WGS sequence"/>
</dbReference>
<dbReference type="RefSeq" id="XP_019016811.1">
    <property type="nucleotide sequence ID" value="XM_019162497.1"/>
</dbReference>
<sequence>MHPILDRDRFQNCEDLIDALEECHRSPFFETVLGKCSDVKIQLSQCLHENRLANDRLQILQRKEKNKLLEEKKKKREEEEWGENGYLKKVVELEYQKRMQQQN</sequence>
<keyword evidence="5" id="KW-1185">Reference proteome</keyword>
<organism evidence="4 5">
    <name type="scientific">Pichia membranifaciens NRRL Y-2026</name>
    <dbReference type="NCBI Taxonomy" id="763406"/>
    <lineage>
        <taxon>Eukaryota</taxon>
        <taxon>Fungi</taxon>
        <taxon>Dikarya</taxon>
        <taxon>Ascomycota</taxon>
        <taxon>Saccharomycotina</taxon>
        <taxon>Pichiomycetes</taxon>
        <taxon>Pichiales</taxon>
        <taxon>Pichiaceae</taxon>
        <taxon>Pichia</taxon>
    </lineage>
</organism>
<comment type="similarity">
    <text evidence="1 3">Belongs to the CMC family.</text>
</comment>
<dbReference type="GeneID" id="30179184"/>
<reference evidence="4 5" key="1">
    <citation type="journal article" date="2016" name="Proc. Natl. Acad. Sci. U.S.A.">
        <title>Comparative genomics of biotechnologically important yeasts.</title>
        <authorList>
            <person name="Riley R."/>
            <person name="Haridas S."/>
            <person name="Wolfe K.H."/>
            <person name="Lopes M.R."/>
            <person name="Hittinger C.T."/>
            <person name="Goeker M."/>
            <person name="Salamov A.A."/>
            <person name="Wisecaver J.H."/>
            <person name="Long T.M."/>
            <person name="Calvey C.H."/>
            <person name="Aerts A.L."/>
            <person name="Barry K.W."/>
            <person name="Choi C."/>
            <person name="Clum A."/>
            <person name="Coughlan A.Y."/>
            <person name="Deshpande S."/>
            <person name="Douglass A.P."/>
            <person name="Hanson S.J."/>
            <person name="Klenk H.-P."/>
            <person name="LaButti K.M."/>
            <person name="Lapidus A."/>
            <person name="Lindquist E.A."/>
            <person name="Lipzen A.M."/>
            <person name="Meier-Kolthoff J.P."/>
            <person name="Ohm R.A."/>
            <person name="Otillar R.P."/>
            <person name="Pangilinan J.L."/>
            <person name="Peng Y."/>
            <person name="Rokas A."/>
            <person name="Rosa C.A."/>
            <person name="Scheuner C."/>
            <person name="Sibirny A.A."/>
            <person name="Slot J.C."/>
            <person name="Stielow J.B."/>
            <person name="Sun H."/>
            <person name="Kurtzman C.P."/>
            <person name="Blackwell M."/>
            <person name="Grigoriev I.V."/>
            <person name="Jeffries T.W."/>
        </authorList>
    </citation>
    <scope>NUCLEOTIDE SEQUENCE [LARGE SCALE GENOMIC DNA]</scope>
    <source>
        <strain evidence="4 5">NRRL Y-2026</strain>
    </source>
</reference>
<accession>A0A1E3NJE7</accession>
<dbReference type="AlphaFoldDB" id="A0A1E3NJE7"/>
<dbReference type="Pfam" id="PF08583">
    <property type="entry name" value="Cmc1"/>
    <property type="match status" value="1"/>
</dbReference>
<comment type="subcellular location">
    <subcellularLocation>
        <location evidence="3">Mitochondrion inner membrane</location>
    </subcellularLocation>
</comment>
<keyword evidence="3" id="KW-0496">Mitochondrion</keyword>
<proteinExistence type="inferred from homology"/>
<feature type="non-terminal residue" evidence="4">
    <location>
        <position position="103"/>
    </location>
</feature>
<name>A0A1E3NJE7_9ASCO</name>
<comment type="function">
    <text evidence="3">Required for mitochondrial cytochrome c oxidase (COX) assembly and respiration.</text>
</comment>
<protein>
    <recommendedName>
        <fullName evidence="3">COX assembly mitochondrial protein</fullName>
    </recommendedName>
</protein>
<keyword evidence="2" id="KW-1015">Disulfide bond</keyword>
<dbReference type="GO" id="GO:0005743">
    <property type="term" value="C:mitochondrial inner membrane"/>
    <property type="evidence" value="ECO:0007669"/>
    <property type="project" value="UniProtKB-SubCell"/>
</dbReference>
<dbReference type="EMBL" id="KV454004">
    <property type="protein sequence ID" value="ODQ45698.1"/>
    <property type="molecule type" value="Genomic_DNA"/>
</dbReference>
<evidence type="ECO:0000256" key="2">
    <source>
        <dbReference type="ARBA" id="ARBA00023157"/>
    </source>
</evidence>
<dbReference type="GO" id="GO:0033617">
    <property type="term" value="P:mitochondrial respiratory chain complex IV assembly"/>
    <property type="evidence" value="ECO:0007669"/>
    <property type="project" value="EnsemblFungi"/>
</dbReference>
<dbReference type="InterPro" id="IPR013892">
    <property type="entry name" value="Cyt_c_biogenesis_Cmc1-like"/>
</dbReference>
<dbReference type="GO" id="GO:0005758">
    <property type="term" value="C:mitochondrial intermembrane space"/>
    <property type="evidence" value="ECO:0007669"/>
    <property type="project" value="EnsemblFungi"/>
</dbReference>
<evidence type="ECO:0000256" key="1">
    <source>
        <dbReference type="ARBA" id="ARBA00007347"/>
    </source>
</evidence>
<keyword evidence="3" id="KW-0999">Mitochondrion inner membrane</keyword>